<accession>A0A5S5DQE7</accession>
<evidence type="ECO:0000256" key="3">
    <source>
        <dbReference type="ARBA" id="ARBA00023163"/>
    </source>
</evidence>
<dbReference type="SMART" id="SM00342">
    <property type="entry name" value="HTH_ARAC"/>
    <property type="match status" value="1"/>
</dbReference>
<feature type="domain" description="HTH araC/xylS-type" evidence="4">
    <location>
        <begin position="236"/>
        <end position="334"/>
    </location>
</feature>
<organism evidence="5 6">
    <name type="scientific">Tenacibaculum adriaticum</name>
    <dbReference type="NCBI Taxonomy" id="413713"/>
    <lineage>
        <taxon>Bacteria</taxon>
        <taxon>Pseudomonadati</taxon>
        <taxon>Bacteroidota</taxon>
        <taxon>Flavobacteriia</taxon>
        <taxon>Flavobacteriales</taxon>
        <taxon>Flavobacteriaceae</taxon>
        <taxon>Tenacibaculum</taxon>
    </lineage>
</organism>
<dbReference type="EMBL" id="VNIA01000003">
    <property type="protein sequence ID" value="TYP98180.1"/>
    <property type="molecule type" value="Genomic_DNA"/>
</dbReference>
<dbReference type="PROSITE" id="PS01124">
    <property type="entry name" value="HTH_ARAC_FAMILY_2"/>
    <property type="match status" value="1"/>
</dbReference>
<dbReference type="OrthoDB" id="2666928at2"/>
<name>A0A5S5DQE7_9FLAO</name>
<reference evidence="5 6" key="1">
    <citation type="submission" date="2019-07" db="EMBL/GenBank/DDBJ databases">
        <title>Genomic Encyclopedia of Type Strains, Phase IV (KMG-IV): sequencing the most valuable type-strain genomes for metagenomic binning, comparative biology and taxonomic classification.</title>
        <authorList>
            <person name="Goeker M."/>
        </authorList>
    </citation>
    <scope>NUCLEOTIDE SEQUENCE [LARGE SCALE GENOMIC DNA]</scope>
    <source>
        <strain evidence="5 6">DSM 18961</strain>
    </source>
</reference>
<dbReference type="InterPro" id="IPR018060">
    <property type="entry name" value="HTH_AraC"/>
</dbReference>
<dbReference type="Proteomes" id="UP000323136">
    <property type="component" value="Unassembled WGS sequence"/>
</dbReference>
<evidence type="ECO:0000313" key="6">
    <source>
        <dbReference type="Proteomes" id="UP000323136"/>
    </source>
</evidence>
<dbReference type="InterPro" id="IPR009057">
    <property type="entry name" value="Homeodomain-like_sf"/>
</dbReference>
<dbReference type="Gene3D" id="1.10.10.60">
    <property type="entry name" value="Homeodomain-like"/>
    <property type="match status" value="1"/>
</dbReference>
<gene>
    <name evidence="5" type="ORF">C7447_103350</name>
</gene>
<evidence type="ECO:0000259" key="4">
    <source>
        <dbReference type="PROSITE" id="PS01124"/>
    </source>
</evidence>
<keyword evidence="2" id="KW-0238">DNA-binding</keyword>
<keyword evidence="6" id="KW-1185">Reference proteome</keyword>
<comment type="caution">
    <text evidence="5">The sequence shown here is derived from an EMBL/GenBank/DDBJ whole genome shotgun (WGS) entry which is preliminary data.</text>
</comment>
<dbReference type="PRINTS" id="PR00032">
    <property type="entry name" value="HTHARAC"/>
</dbReference>
<keyword evidence="3" id="KW-0804">Transcription</keyword>
<dbReference type="GO" id="GO:0043565">
    <property type="term" value="F:sequence-specific DNA binding"/>
    <property type="evidence" value="ECO:0007669"/>
    <property type="project" value="InterPro"/>
</dbReference>
<dbReference type="AlphaFoldDB" id="A0A5S5DQE7"/>
<dbReference type="PANTHER" id="PTHR47893:SF1">
    <property type="entry name" value="REGULATORY PROTEIN PCHR"/>
    <property type="match status" value="1"/>
</dbReference>
<protein>
    <submittedName>
        <fullName evidence="5">AraC family transcriptional regulator</fullName>
    </submittedName>
</protein>
<keyword evidence="1" id="KW-0805">Transcription regulation</keyword>
<dbReference type="RefSeq" id="WP_148870507.1">
    <property type="nucleotide sequence ID" value="NZ_VNIA01000003.1"/>
</dbReference>
<evidence type="ECO:0000256" key="1">
    <source>
        <dbReference type="ARBA" id="ARBA00023015"/>
    </source>
</evidence>
<evidence type="ECO:0000256" key="2">
    <source>
        <dbReference type="ARBA" id="ARBA00023125"/>
    </source>
</evidence>
<sequence>MKNLYINVSDIETTFSSLKSECQGDLRKNNTEIELSLNDTVGNGKITGFQFNNHILYLTYEVSFNEDTTLVFQNKENEQSLNYCYCSAGEIRHSFGDTGKKVRFSEIQTGIFSNSVGKASHLYFQKNQHQKFTIISFIANKPFSETTDEFTLELMQLFKSQEVEGKFAYVSSHNIKIQYELDKLESPTEDNIAKTILKKGALQLSLGMIVNQYFEDVKSSSVKSSVLSQNELKRIKEISDFIKNYPDRQFDLNFLSEKTGLTPAKLQQGFKALFGRTVSNFIKNVRVELAEKLIKTTDLNISEIVYTIGLSSRSYFSKIFKEKYKCSPKEYQDNKITLRMLA</sequence>
<dbReference type="Pfam" id="PF12833">
    <property type="entry name" value="HTH_18"/>
    <property type="match status" value="1"/>
</dbReference>
<dbReference type="PANTHER" id="PTHR47893">
    <property type="entry name" value="REGULATORY PROTEIN PCHR"/>
    <property type="match status" value="1"/>
</dbReference>
<dbReference type="GO" id="GO:0003700">
    <property type="term" value="F:DNA-binding transcription factor activity"/>
    <property type="evidence" value="ECO:0007669"/>
    <property type="project" value="InterPro"/>
</dbReference>
<dbReference type="InterPro" id="IPR020449">
    <property type="entry name" value="Tscrpt_reg_AraC-type_HTH"/>
</dbReference>
<proteinExistence type="predicted"/>
<evidence type="ECO:0000313" key="5">
    <source>
        <dbReference type="EMBL" id="TYP98180.1"/>
    </source>
</evidence>
<dbReference type="SUPFAM" id="SSF46689">
    <property type="entry name" value="Homeodomain-like"/>
    <property type="match status" value="1"/>
</dbReference>
<dbReference type="InterPro" id="IPR053142">
    <property type="entry name" value="PchR_regulatory_protein"/>
</dbReference>